<feature type="domain" description="DUF4440" evidence="1">
    <location>
        <begin position="24"/>
        <end position="125"/>
    </location>
</feature>
<keyword evidence="3" id="KW-1185">Reference proteome</keyword>
<reference evidence="2 3" key="1">
    <citation type="submission" date="2024-01" db="EMBL/GenBank/DDBJ databases">
        <title>Niabella digestum sp. nov., isolated from waste digestion system.</title>
        <authorList>
            <person name="Zhang L."/>
        </authorList>
    </citation>
    <scope>NUCLEOTIDE SEQUENCE [LARGE SCALE GENOMIC DNA]</scope>
    <source>
        <strain evidence="2 3">A18</strain>
    </source>
</reference>
<accession>A0ABU7RF29</accession>
<proteinExistence type="predicted"/>
<dbReference type="EMBL" id="JAZGLY010000002">
    <property type="protein sequence ID" value="MEE6186594.1"/>
    <property type="molecule type" value="Genomic_DNA"/>
</dbReference>
<gene>
    <name evidence="2" type="ORF">V2H41_04835</name>
</gene>
<dbReference type="Gene3D" id="3.10.450.50">
    <property type="match status" value="1"/>
</dbReference>
<organism evidence="2 3">
    <name type="scientific">Niabella digestorum</name>
    <dbReference type="NCBI Taxonomy" id="3117701"/>
    <lineage>
        <taxon>Bacteria</taxon>
        <taxon>Pseudomonadati</taxon>
        <taxon>Bacteroidota</taxon>
        <taxon>Chitinophagia</taxon>
        <taxon>Chitinophagales</taxon>
        <taxon>Chitinophagaceae</taxon>
        <taxon>Niabella</taxon>
    </lineage>
</organism>
<dbReference type="InterPro" id="IPR032710">
    <property type="entry name" value="NTF2-like_dom_sf"/>
</dbReference>
<dbReference type="RefSeq" id="WP_330974001.1">
    <property type="nucleotide sequence ID" value="NZ_JAZGLY010000002.1"/>
</dbReference>
<dbReference type="Proteomes" id="UP001357452">
    <property type="component" value="Unassembled WGS sequence"/>
</dbReference>
<protein>
    <submittedName>
        <fullName evidence="2">DUF4440 domain-containing protein</fullName>
    </submittedName>
</protein>
<dbReference type="Pfam" id="PF14534">
    <property type="entry name" value="DUF4440"/>
    <property type="match status" value="1"/>
</dbReference>
<comment type="caution">
    <text evidence="2">The sequence shown here is derived from an EMBL/GenBank/DDBJ whole genome shotgun (WGS) entry which is preliminary data.</text>
</comment>
<sequence>MEPRETHSSSIQAPREPHLMNEIFVKAYNSGDVSNINLLFEKDAVVVRPNGSVIQGVDAYTQEHQNLVKIGGVMTSINKSCIIHNDIALLNAEWEIKTKNEQGEPITISSVSTEIVRKQSDGSWLYIVDNPFSARVAPSQK</sequence>
<evidence type="ECO:0000259" key="1">
    <source>
        <dbReference type="Pfam" id="PF14534"/>
    </source>
</evidence>
<evidence type="ECO:0000313" key="2">
    <source>
        <dbReference type="EMBL" id="MEE6186594.1"/>
    </source>
</evidence>
<dbReference type="SUPFAM" id="SSF54427">
    <property type="entry name" value="NTF2-like"/>
    <property type="match status" value="1"/>
</dbReference>
<evidence type="ECO:0000313" key="3">
    <source>
        <dbReference type="Proteomes" id="UP001357452"/>
    </source>
</evidence>
<name>A0ABU7RF29_9BACT</name>
<dbReference type="InterPro" id="IPR027843">
    <property type="entry name" value="DUF4440"/>
</dbReference>